<dbReference type="Gene3D" id="3.30.565.10">
    <property type="entry name" value="Histidine kinase-like ATPase, C-terminal domain"/>
    <property type="match status" value="1"/>
</dbReference>
<dbReference type="PROSITE" id="PS50112">
    <property type="entry name" value="PAS"/>
    <property type="match status" value="1"/>
</dbReference>
<evidence type="ECO:0000256" key="11">
    <source>
        <dbReference type="ARBA" id="ARBA00022741"/>
    </source>
</evidence>
<evidence type="ECO:0000256" key="3">
    <source>
        <dbReference type="ARBA" id="ARBA00004496"/>
    </source>
</evidence>
<dbReference type="GO" id="GO:0005524">
    <property type="term" value="F:ATP binding"/>
    <property type="evidence" value="ECO:0007669"/>
    <property type="project" value="UniProtKB-KW"/>
</dbReference>
<sequence>MDSRDKKTEPEATIVIDALSTIQSINPEALRFFSRSDEDLEGQPIQMLIPELKLHCLGEDRSALQFGESSTGERVPLFLRKHSFMLKEESYSLLILQHSQNYPVFDTDPEKIFKELLDTKFALDKSTILAITDQKGIIQYVNKKFCEVSQYSQEELIGQDHRVVNSGYHSKDFIRNLWRTIAKGRVWTGELRNKGKDGSFYWVDSTIVPFLNEKGKPYQYLAIRFEITERKRVEEELQQTMMKIMDVQEEERRKLSMGLHDGIGQNLYSHLITINRLHAAADHPLIDQLRDEASALIEEVREISWELRPSVLDDLGLVSALRSFFNRYREHYNIHISFDYSLNRRLPGRVETAIYRMIQESITNIRKYAKVDEASVKVTEDDECIQIKVEDHGIGFEKCHARTGVGLVSMEERAKSVNGALRLTTAPGMGTTVELQVPLTQMSTAEML</sequence>
<dbReference type="InterPro" id="IPR004358">
    <property type="entry name" value="Sig_transdc_His_kin-like_C"/>
</dbReference>
<protein>
    <recommendedName>
        <fullName evidence="5">Oxygen sensor histidine kinase NreB</fullName>
        <ecNumber evidence="4">2.7.13.3</ecNumber>
    </recommendedName>
    <alternativeName>
        <fullName evidence="18">Nitrogen regulation protein B</fullName>
    </alternativeName>
</protein>
<accession>A0A7T6Z8C2</accession>
<dbReference type="CDD" id="cd00130">
    <property type="entry name" value="PAS"/>
    <property type="match status" value="2"/>
</dbReference>
<dbReference type="GO" id="GO:0000155">
    <property type="term" value="F:phosphorelay sensor kinase activity"/>
    <property type="evidence" value="ECO:0007669"/>
    <property type="project" value="InterPro"/>
</dbReference>
<evidence type="ECO:0000259" key="21">
    <source>
        <dbReference type="PROSITE" id="PS50113"/>
    </source>
</evidence>
<proteinExistence type="predicted"/>
<dbReference type="GO" id="GO:0051539">
    <property type="term" value="F:4 iron, 4 sulfur cluster binding"/>
    <property type="evidence" value="ECO:0007669"/>
    <property type="project" value="UniProtKB-KW"/>
</dbReference>
<keyword evidence="13" id="KW-0067">ATP-binding</keyword>
<dbReference type="Pfam" id="PF02518">
    <property type="entry name" value="HATPase_c"/>
    <property type="match status" value="1"/>
</dbReference>
<dbReference type="Gene3D" id="1.20.5.1930">
    <property type="match status" value="1"/>
</dbReference>
<organism evidence="22 23">
    <name type="scientific">Salicibibacter cibi</name>
    <dbReference type="NCBI Taxonomy" id="2743001"/>
    <lineage>
        <taxon>Bacteria</taxon>
        <taxon>Bacillati</taxon>
        <taxon>Bacillota</taxon>
        <taxon>Bacilli</taxon>
        <taxon>Bacillales</taxon>
        <taxon>Bacillaceae</taxon>
        <taxon>Salicibibacter</taxon>
    </lineage>
</organism>
<keyword evidence="8" id="KW-0597">Phosphoprotein</keyword>
<keyword evidence="23" id="KW-1185">Reference proteome</keyword>
<dbReference type="InterPro" id="IPR005467">
    <property type="entry name" value="His_kinase_dom"/>
</dbReference>
<feature type="domain" description="Histidine kinase" evidence="19">
    <location>
        <begin position="354"/>
        <end position="441"/>
    </location>
</feature>
<evidence type="ECO:0000259" key="20">
    <source>
        <dbReference type="PROSITE" id="PS50112"/>
    </source>
</evidence>
<dbReference type="RefSeq" id="WP_200087480.1">
    <property type="nucleotide sequence ID" value="NZ_CP054706.1"/>
</dbReference>
<evidence type="ECO:0000256" key="12">
    <source>
        <dbReference type="ARBA" id="ARBA00022777"/>
    </source>
</evidence>
<dbReference type="InterPro" id="IPR050482">
    <property type="entry name" value="Sensor_HK_TwoCompSys"/>
</dbReference>
<dbReference type="InterPro" id="IPR011712">
    <property type="entry name" value="Sig_transdc_His_kin_sub3_dim/P"/>
</dbReference>
<evidence type="ECO:0000256" key="2">
    <source>
        <dbReference type="ARBA" id="ARBA00001966"/>
    </source>
</evidence>
<evidence type="ECO:0000256" key="15">
    <source>
        <dbReference type="ARBA" id="ARBA00023012"/>
    </source>
</evidence>
<dbReference type="InterPro" id="IPR003594">
    <property type="entry name" value="HATPase_dom"/>
</dbReference>
<dbReference type="KEGG" id="scib:HUG20_02080"/>
<evidence type="ECO:0000256" key="6">
    <source>
        <dbReference type="ARBA" id="ARBA00022485"/>
    </source>
</evidence>
<dbReference type="SUPFAM" id="SSF55785">
    <property type="entry name" value="PYP-like sensor domain (PAS domain)"/>
    <property type="match status" value="2"/>
</dbReference>
<dbReference type="Pfam" id="PF07730">
    <property type="entry name" value="HisKA_3"/>
    <property type="match status" value="1"/>
</dbReference>
<evidence type="ECO:0000259" key="19">
    <source>
        <dbReference type="PROSITE" id="PS50109"/>
    </source>
</evidence>
<dbReference type="InterPro" id="IPR035965">
    <property type="entry name" value="PAS-like_dom_sf"/>
</dbReference>
<dbReference type="NCBIfam" id="TIGR00229">
    <property type="entry name" value="sensory_box"/>
    <property type="match status" value="1"/>
</dbReference>
<evidence type="ECO:0000256" key="5">
    <source>
        <dbReference type="ARBA" id="ARBA00017322"/>
    </source>
</evidence>
<keyword evidence="11" id="KW-0547">Nucleotide-binding</keyword>
<dbReference type="SMART" id="SM00387">
    <property type="entry name" value="HATPase_c"/>
    <property type="match status" value="1"/>
</dbReference>
<evidence type="ECO:0000256" key="13">
    <source>
        <dbReference type="ARBA" id="ARBA00022840"/>
    </source>
</evidence>
<dbReference type="AlphaFoldDB" id="A0A7T6Z8C2"/>
<dbReference type="PANTHER" id="PTHR24421">
    <property type="entry name" value="NITRATE/NITRITE SENSOR PROTEIN NARX-RELATED"/>
    <property type="match status" value="1"/>
</dbReference>
<dbReference type="SMART" id="SM00086">
    <property type="entry name" value="PAC"/>
    <property type="match status" value="1"/>
</dbReference>
<comment type="cofactor">
    <cofactor evidence="2">
        <name>[4Fe-4S] cluster</name>
        <dbReference type="ChEBI" id="CHEBI:49883"/>
    </cofactor>
</comment>
<name>A0A7T6Z8C2_9BACI</name>
<gene>
    <name evidence="22" type="ORF">HUG20_02080</name>
</gene>
<evidence type="ECO:0000256" key="18">
    <source>
        <dbReference type="ARBA" id="ARBA00030800"/>
    </source>
</evidence>
<dbReference type="PROSITE" id="PS50109">
    <property type="entry name" value="HIS_KIN"/>
    <property type="match status" value="1"/>
</dbReference>
<dbReference type="InterPro" id="IPR000700">
    <property type="entry name" value="PAS-assoc_C"/>
</dbReference>
<reference evidence="22 23" key="1">
    <citation type="submission" date="2020-06" db="EMBL/GenBank/DDBJ databases">
        <title>Genomic analysis of Salicibibacter sp. NKC21-4.</title>
        <authorList>
            <person name="Oh Y.J."/>
        </authorList>
    </citation>
    <scope>NUCLEOTIDE SEQUENCE [LARGE SCALE GENOMIC DNA]</scope>
    <source>
        <strain evidence="22 23">NKC21-4</strain>
    </source>
</reference>
<dbReference type="GO" id="GO:0005737">
    <property type="term" value="C:cytoplasm"/>
    <property type="evidence" value="ECO:0007669"/>
    <property type="project" value="UniProtKB-SubCell"/>
</dbReference>
<dbReference type="Proteomes" id="UP000595349">
    <property type="component" value="Chromosome"/>
</dbReference>
<evidence type="ECO:0000256" key="1">
    <source>
        <dbReference type="ARBA" id="ARBA00000085"/>
    </source>
</evidence>
<evidence type="ECO:0000256" key="7">
    <source>
        <dbReference type="ARBA" id="ARBA00022490"/>
    </source>
</evidence>
<dbReference type="GO" id="GO:0046872">
    <property type="term" value="F:metal ion binding"/>
    <property type="evidence" value="ECO:0007669"/>
    <property type="project" value="UniProtKB-KW"/>
</dbReference>
<feature type="domain" description="PAS" evidence="20">
    <location>
        <begin position="109"/>
        <end position="172"/>
    </location>
</feature>
<dbReference type="SUPFAM" id="SSF55874">
    <property type="entry name" value="ATPase domain of HSP90 chaperone/DNA topoisomerase II/histidine kinase"/>
    <property type="match status" value="1"/>
</dbReference>
<evidence type="ECO:0000256" key="8">
    <source>
        <dbReference type="ARBA" id="ARBA00022553"/>
    </source>
</evidence>
<dbReference type="CDD" id="cd16917">
    <property type="entry name" value="HATPase_UhpB-NarQ-NarX-like"/>
    <property type="match status" value="1"/>
</dbReference>
<dbReference type="Pfam" id="PF13426">
    <property type="entry name" value="PAS_9"/>
    <property type="match status" value="2"/>
</dbReference>
<evidence type="ECO:0000256" key="10">
    <source>
        <dbReference type="ARBA" id="ARBA00022723"/>
    </source>
</evidence>
<keyword evidence="16" id="KW-0411">Iron-sulfur</keyword>
<dbReference type="InterPro" id="IPR036890">
    <property type="entry name" value="HATPase_C_sf"/>
</dbReference>
<comment type="function">
    <text evidence="17">Member of the two-component regulatory system NreB/NreC involved in the control of dissimilatory nitrate/nitrite reduction in response to oxygen. NreB functions as a direct oxygen sensor histidine kinase which is autophosphorylated, in the absence of oxygen, probably at the conserved histidine residue, and transfers its phosphate group probably to a conserved aspartate residue of NreC. NreB/NreC activates the expression of the nitrate (narGHJI) and nitrite (nir) reductase operons, as well as the putative nitrate transporter gene narT.</text>
</comment>
<evidence type="ECO:0000313" key="23">
    <source>
        <dbReference type="Proteomes" id="UP000595349"/>
    </source>
</evidence>
<dbReference type="PRINTS" id="PR00344">
    <property type="entry name" value="BCTRLSENSOR"/>
</dbReference>
<dbReference type="InterPro" id="IPR000014">
    <property type="entry name" value="PAS"/>
</dbReference>
<dbReference type="PANTHER" id="PTHR24421:SF10">
    <property type="entry name" value="NITRATE_NITRITE SENSOR PROTEIN NARQ"/>
    <property type="match status" value="1"/>
</dbReference>
<dbReference type="InterPro" id="IPR001610">
    <property type="entry name" value="PAC"/>
</dbReference>
<dbReference type="PROSITE" id="PS50113">
    <property type="entry name" value="PAC"/>
    <property type="match status" value="1"/>
</dbReference>
<keyword evidence="9" id="KW-0808">Transferase</keyword>
<evidence type="ECO:0000256" key="14">
    <source>
        <dbReference type="ARBA" id="ARBA00023004"/>
    </source>
</evidence>
<dbReference type="GO" id="GO:0016020">
    <property type="term" value="C:membrane"/>
    <property type="evidence" value="ECO:0007669"/>
    <property type="project" value="InterPro"/>
</dbReference>
<keyword evidence="7" id="KW-0963">Cytoplasm</keyword>
<keyword evidence="14" id="KW-0408">Iron</keyword>
<keyword evidence="10" id="KW-0479">Metal-binding</keyword>
<evidence type="ECO:0000313" key="22">
    <source>
        <dbReference type="EMBL" id="QQK78810.1"/>
    </source>
</evidence>
<evidence type="ECO:0000256" key="4">
    <source>
        <dbReference type="ARBA" id="ARBA00012438"/>
    </source>
</evidence>
<dbReference type="EC" id="2.7.13.3" evidence="4"/>
<comment type="catalytic activity">
    <reaction evidence="1">
        <text>ATP + protein L-histidine = ADP + protein N-phospho-L-histidine.</text>
        <dbReference type="EC" id="2.7.13.3"/>
    </reaction>
</comment>
<dbReference type="EMBL" id="CP054706">
    <property type="protein sequence ID" value="QQK78810.1"/>
    <property type="molecule type" value="Genomic_DNA"/>
</dbReference>
<dbReference type="SMART" id="SM00091">
    <property type="entry name" value="PAS"/>
    <property type="match status" value="2"/>
</dbReference>
<evidence type="ECO:0000256" key="17">
    <source>
        <dbReference type="ARBA" id="ARBA00024827"/>
    </source>
</evidence>
<comment type="subcellular location">
    <subcellularLocation>
        <location evidence="3">Cytoplasm</location>
    </subcellularLocation>
</comment>
<evidence type="ECO:0000256" key="9">
    <source>
        <dbReference type="ARBA" id="ARBA00022679"/>
    </source>
</evidence>
<dbReference type="Gene3D" id="3.30.450.20">
    <property type="entry name" value="PAS domain"/>
    <property type="match status" value="2"/>
</dbReference>
<keyword evidence="12" id="KW-0418">Kinase</keyword>
<dbReference type="GO" id="GO:0046983">
    <property type="term" value="F:protein dimerization activity"/>
    <property type="evidence" value="ECO:0007669"/>
    <property type="project" value="InterPro"/>
</dbReference>
<keyword evidence="15" id="KW-0902">Two-component regulatory system</keyword>
<keyword evidence="6" id="KW-0004">4Fe-4S</keyword>
<evidence type="ECO:0000256" key="16">
    <source>
        <dbReference type="ARBA" id="ARBA00023014"/>
    </source>
</evidence>
<feature type="domain" description="PAC" evidence="21">
    <location>
        <begin position="187"/>
        <end position="239"/>
    </location>
</feature>